<sequence length="338" mass="34233">MADSLSESPHPNSPKGPEHISPRVKLQRPSPSYSQVKSSGVRQRLSNKRAGAAVAPSEGSGPTAEEGRAGAAAPRQPYLSSSAPSLAAAAPGAIAATAEVQAATGSPGASPVLATSRSHHNLSSAAEFVGVAPRGPISYLSPPGRLQLSHEELEATAATAAAAAAAAAAVLERQRQSAAGNAAAAALNDGEQNAMPNAEAASRWPLWVVISGVILLLVSMWGVCFFSRGAVERTSSSCPTTASAASAADPSAAAPVATAASNSRRGSTASFSDSSSRSFRLFDSQLYVQQNSQPTAFRVPAAAARCSSSSSSRSSISAFRPTSKFLPPPQTIETDAKT</sequence>
<reference evidence="3" key="1">
    <citation type="submission" date="2013-10" db="EMBL/GenBank/DDBJ databases">
        <title>Genomic analysis of the causative agents of coccidiosis in chickens.</title>
        <authorList>
            <person name="Reid A.J."/>
            <person name="Blake D."/>
            <person name="Billington K."/>
            <person name="Browne H."/>
            <person name="Dunn M."/>
            <person name="Hung S."/>
            <person name="Kawahara F."/>
            <person name="Miranda-Saavedra D."/>
            <person name="Mourier T."/>
            <person name="Nagra H."/>
            <person name="Otto T.D."/>
            <person name="Rawlings N."/>
            <person name="Sanchez A."/>
            <person name="Sanders M."/>
            <person name="Subramaniam C."/>
            <person name="Tay Y."/>
            <person name="Dear P."/>
            <person name="Doerig C."/>
            <person name="Gruber A."/>
            <person name="Parkinson J."/>
            <person name="Shirley M."/>
            <person name="Wan K.L."/>
            <person name="Berriman M."/>
            <person name="Tomley F."/>
            <person name="Pain A."/>
        </authorList>
    </citation>
    <scope>NUCLEOTIDE SEQUENCE [LARGE SCALE GENOMIC DNA]</scope>
    <source>
        <strain evidence="3">Weybridge</strain>
    </source>
</reference>
<keyword evidence="2" id="KW-0812">Transmembrane</keyword>
<dbReference type="EMBL" id="HG718857">
    <property type="protein sequence ID" value="CDJ56272.1"/>
    <property type="molecule type" value="Genomic_DNA"/>
</dbReference>
<feature type="compositionally biased region" description="Low complexity" evidence="1">
    <location>
        <begin position="306"/>
        <end position="318"/>
    </location>
</feature>
<dbReference type="RefSeq" id="XP_013332922.1">
    <property type="nucleotide sequence ID" value="XM_013477468.1"/>
</dbReference>
<feature type="compositionally biased region" description="Low complexity" evidence="1">
    <location>
        <begin position="69"/>
        <end position="79"/>
    </location>
</feature>
<keyword evidence="2" id="KW-1133">Transmembrane helix</keyword>
<dbReference type="GeneID" id="25335605"/>
<feature type="region of interest" description="Disordered" evidence="1">
    <location>
        <begin position="1"/>
        <end position="79"/>
    </location>
</feature>
<accession>U6LWD4</accession>
<dbReference type="VEuPathDB" id="ToxoDB:EMWEY_00016190"/>
<proteinExistence type="predicted"/>
<reference evidence="3" key="2">
    <citation type="submission" date="2013-10" db="EMBL/GenBank/DDBJ databases">
        <authorList>
            <person name="Aslett M."/>
        </authorList>
    </citation>
    <scope>NUCLEOTIDE SEQUENCE [LARGE SCALE GENOMIC DNA]</scope>
    <source>
        <strain evidence="3">Weybridge</strain>
    </source>
</reference>
<protein>
    <submittedName>
        <fullName evidence="3">Uncharacterized protein</fullName>
    </submittedName>
</protein>
<evidence type="ECO:0000313" key="4">
    <source>
        <dbReference type="Proteomes" id="UP000030763"/>
    </source>
</evidence>
<keyword evidence="4" id="KW-1185">Reference proteome</keyword>
<dbReference type="AlphaFoldDB" id="U6LWD4"/>
<feature type="region of interest" description="Disordered" evidence="1">
    <location>
        <begin position="306"/>
        <end position="338"/>
    </location>
</feature>
<gene>
    <name evidence="3" type="ORF">EMWEY_00016190</name>
</gene>
<feature type="compositionally biased region" description="Polar residues" evidence="1">
    <location>
        <begin position="29"/>
        <end position="41"/>
    </location>
</feature>
<evidence type="ECO:0000256" key="2">
    <source>
        <dbReference type="SAM" id="Phobius"/>
    </source>
</evidence>
<name>U6LWD4_EIMMA</name>
<evidence type="ECO:0000313" key="3">
    <source>
        <dbReference type="EMBL" id="CDJ56272.1"/>
    </source>
</evidence>
<organism evidence="3 4">
    <name type="scientific">Eimeria maxima</name>
    <name type="common">Coccidian parasite</name>
    <dbReference type="NCBI Taxonomy" id="5804"/>
    <lineage>
        <taxon>Eukaryota</taxon>
        <taxon>Sar</taxon>
        <taxon>Alveolata</taxon>
        <taxon>Apicomplexa</taxon>
        <taxon>Conoidasida</taxon>
        <taxon>Coccidia</taxon>
        <taxon>Eucoccidiorida</taxon>
        <taxon>Eimeriorina</taxon>
        <taxon>Eimeriidae</taxon>
        <taxon>Eimeria</taxon>
    </lineage>
</organism>
<feature type="compositionally biased region" description="Polar residues" evidence="1">
    <location>
        <begin position="1"/>
        <end position="10"/>
    </location>
</feature>
<keyword evidence="2" id="KW-0472">Membrane</keyword>
<feature type="transmembrane region" description="Helical" evidence="2">
    <location>
        <begin position="204"/>
        <end position="226"/>
    </location>
</feature>
<evidence type="ECO:0000256" key="1">
    <source>
        <dbReference type="SAM" id="MobiDB-lite"/>
    </source>
</evidence>
<dbReference type="Proteomes" id="UP000030763">
    <property type="component" value="Unassembled WGS sequence"/>
</dbReference>